<evidence type="ECO:0000313" key="5">
    <source>
        <dbReference type="EMBL" id="KAF2830250.1"/>
    </source>
</evidence>
<evidence type="ECO:0000256" key="4">
    <source>
        <dbReference type="SAM" id="Phobius"/>
    </source>
</evidence>
<keyword evidence="4" id="KW-1133">Transmembrane helix</keyword>
<evidence type="ECO:0000256" key="2">
    <source>
        <dbReference type="ARBA" id="ARBA00023043"/>
    </source>
</evidence>
<feature type="repeat" description="ANK" evidence="3">
    <location>
        <begin position="1232"/>
        <end position="1264"/>
    </location>
</feature>
<dbReference type="Pfam" id="PF00023">
    <property type="entry name" value="Ank"/>
    <property type="match status" value="1"/>
</dbReference>
<dbReference type="PROSITE" id="PS50088">
    <property type="entry name" value="ANK_REPEAT"/>
    <property type="match status" value="3"/>
</dbReference>
<feature type="transmembrane region" description="Helical" evidence="4">
    <location>
        <begin position="316"/>
        <end position="337"/>
    </location>
</feature>
<dbReference type="AlphaFoldDB" id="A0A6A7AAB9"/>
<name>A0A6A7AAB9_9PLEO</name>
<feature type="non-terminal residue" evidence="5">
    <location>
        <position position="1272"/>
    </location>
</feature>
<dbReference type="OrthoDB" id="194358at2759"/>
<dbReference type="SMART" id="SM00248">
    <property type="entry name" value="ANK"/>
    <property type="match status" value="8"/>
</dbReference>
<dbReference type="Pfam" id="PF12796">
    <property type="entry name" value="Ank_2"/>
    <property type="match status" value="2"/>
</dbReference>
<dbReference type="Gene3D" id="1.25.40.20">
    <property type="entry name" value="Ankyrin repeat-containing domain"/>
    <property type="match status" value="1"/>
</dbReference>
<feature type="non-terminal residue" evidence="5">
    <location>
        <position position="1"/>
    </location>
</feature>
<keyword evidence="4" id="KW-0472">Membrane</keyword>
<evidence type="ECO:0000256" key="1">
    <source>
        <dbReference type="ARBA" id="ARBA00022737"/>
    </source>
</evidence>
<accession>A0A6A7AAB9</accession>
<dbReference type="Proteomes" id="UP000799424">
    <property type="component" value="Unassembled WGS sequence"/>
</dbReference>
<dbReference type="SUPFAM" id="SSF48403">
    <property type="entry name" value="Ankyrin repeat"/>
    <property type="match status" value="1"/>
</dbReference>
<dbReference type="InterPro" id="IPR002110">
    <property type="entry name" value="Ankyrin_rpt"/>
</dbReference>
<reference evidence="5" key="1">
    <citation type="journal article" date="2020" name="Stud. Mycol.">
        <title>101 Dothideomycetes genomes: a test case for predicting lifestyles and emergence of pathogens.</title>
        <authorList>
            <person name="Haridas S."/>
            <person name="Albert R."/>
            <person name="Binder M."/>
            <person name="Bloem J."/>
            <person name="Labutti K."/>
            <person name="Salamov A."/>
            <person name="Andreopoulos B."/>
            <person name="Baker S."/>
            <person name="Barry K."/>
            <person name="Bills G."/>
            <person name="Bluhm B."/>
            <person name="Cannon C."/>
            <person name="Castanera R."/>
            <person name="Culley D."/>
            <person name="Daum C."/>
            <person name="Ezra D."/>
            <person name="Gonzalez J."/>
            <person name="Henrissat B."/>
            <person name="Kuo A."/>
            <person name="Liang C."/>
            <person name="Lipzen A."/>
            <person name="Lutzoni F."/>
            <person name="Magnuson J."/>
            <person name="Mondo S."/>
            <person name="Nolan M."/>
            <person name="Ohm R."/>
            <person name="Pangilinan J."/>
            <person name="Park H.-J."/>
            <person name="Ramirez L."/>
            <person name="Alfaro M."/>
            <person name="Sun H."/>
            <person name="Tritt A."/>
            <person name="Yoshinaga Y."/>
            <person name="Zwiers L.-H."/>
            <person name="Turgeon B."/>
            <person name="Goodwin S."/>
            <person name="Spatafora J."/>
            <person name="Crous P."/>
            <person name="Grigoriev I."/>
        </authorList>
    </citation>
    <scope>NUCLEOTIDE SEQUENCE</scope>
    <source>
        <strain evidence="5">CBS 113818</strain>
    </source>
</reference>
<dbReference type="PANTHER" id="PTHR24198">
    <property type="entry name" value="ANKYRIN REPEAT AND PROTEIN KINASE DOMAIN-CONTAINING PROTEIN"/>
    <property type="match status" value="1"/>
</dbReference>
<feature type="transmembrane region" description="Helical" evidence="4">
    <location>
        <begin position="187"/>
        <end position="212"/>
    </location>
</feature>
<feature type="transmembrane region" description="Helical" evidence="4">
    <location>
        <begin position="40"/>
        <end position="62"/>
    </location>
</feature>
<keyword evidence="1" id="KW-0677">Repeat</keyword>
<organism evidence="5 6">
    <name type="scientific">Ophiobolus disseminans</name>
    <dbReference type="NCBI Taxonomy" id="1469910"/>
    <lineage>
        <taxon>Eukaryota</taxon>
        <taxon>Fungi</taxon>
        <taxon>Dikarya</taxon>
        <taxon>Ascomycota</taxon>
        <taxon>Pezizomycotina</taxon>
        <taxon>Dothideomycetes</taxon>
        <taxon>Pleosporomycetidae</taxon>
        <taxon>Pleosporales</taxon>
        <taxon>Pleosporineae</taxon>
        <taxon>Phaeosphaeriaceae</taxon>
        <taxon>Ophiobolus</taxon>
    </lineage>
</organism>
<sequence>AIDIGDFSNDLATDLGPLLALFGDSMTKQFLSESISHLDYIIFAVAPIGIITTLVSTVRLCGSTALRAFIGRSQEGQGAVEAELCTSTSRDVCELFTRGGIQRILGRPSILELVYIPPNATSDSPSAGTEAKPSNLLTSREYFTKYASSSNSPWRKQRRSRDLDPVHTIAPNPNLSLNIGIRRPPGWILWCIACVGILLQLGVLVLAGTGVWILGWSLSEGDDLAARDYAPIMFIIGTILMCIGMWGCAFLIGQTTQELSFERCGQEATELRPRLLWLQPGPQVIGDQSFDPFVYMDDKTTVQVWSSSKKSHNKKFIFYTYLAVFATLIGYITQFIGIRGMKAWISLAQLAVTMIMSLLRGSLRTQRLSNEDNLLGDFPDLVAGHELDWLAFQLHGIHDPSMVLQLGVTPQQEKSIETIKDTVVSQGPGKGSDHRRAPQRAVVDLRVSSVASNSNISSSDRPSDSRISSDKVLQTRIRLANMTGLNSFADADPYQQMWDDGHVKVRAKARQIAVSIGSATTNWFLRNTVRRDTDISPRIRTNTCSGVGLEQDPISILIRPPPEFFQGGWRADAAQLEATLGLWMWMMMMAKSSIGFNSGFIPGSGEFQFTSNATKTPIGRIVSIGLDDSDWEKRTDVQGEMDLWLGRSSMKLRQSTITFREGQYYGLTSLFQRNQAGKLEPYFSPENSKEQNANVSQRLSGWHLTQRLLASQQSSKPAEAGIPQDLDASQNEAVTYRIQDNQLDLTSTSLLDVCCQELFVALMMSLINFNNDPLGNASFVEHEGSLRLEHPVVTLFVDAFVAGGLGTYADAILCIFPPLREKLTSLKPETMLPSIAQAATTYRLAGQWKQAETVLWDGCRKTEQKGVDVAHFEAALLMLCELYRSSLLKTSDTNREFALKGISSVIDTYANMAGRSDSLQQILDRYREIVKRYTNGTSERDQTSGTIHTDLLLAIESRNRTEALYQLSLITPLCERGSSVPTSALALAARNNWLEVVGNLLELKAQPNDADQDGKRGLYYCAELGNLACAQILIGVDADDSLLELTPLACAAANGHTDIIRLLIDTIAANVEHRTTKELTPLILAVEGGHEEAAMLLVEKGANIEANDRSGQTALVYAVQKQNLLLVKQLIEKGANVNTQDKTQRTPLIEACLLVGDPAPVDGGSGEAHDARLKEIDVAKSIVDLLLRNGADAETKNWHDLTALAMVAQVNLGTSASNLIAHGANLEAKDDHLCTPLMHAVKGVCTAVVPVLLQAGANVEAKDARGFTPLFL</sequence>
<keyword evidence="6" id="KW-1185">Reference proteome</keyword>
<protein>
    <submittedName>
        <fullName evidence="5">Uncharacterized protein</fullName>
    </submittedName>
</protein>
<dbReference type="EMBL" id="MU006220">
    <property type="protein sequence ID" value="KAF2830250.1"/>
    <property type="molecule type" value="Genomic_DNA"/>
</dbReference>
<keyword evidence="2 3" id="KW-0040">ANK repeat</keyword>
<feature type="repeat" description="ANK" evidence="3">
    <location>
        <begin position="1077"/>
        <end position="1109"/>
    </location>
</feature>
<keyword evidence="4" id="KW-0812">Transmembrane</keyword>
<evidence type="ECO:0000256" key="3">
    <source>
        <dbReference type="PROSITE-ProRule" id="PRU00023"/>
    </source>
</evidence>
<feature type="repeat" description="ANK" evidence="3">
    <location>
        <begin position="1110"/>
        <end position="1142"/>
    </location>
</feature>
<evidence type="ECO:0000313" key="6">
    <source>
        <dbReference type="Proteomes" id="UP000799424"/>
    </source>
</evidence>
<proteinExistence type="predicted"/>
<dbReference type="InterPro" id="IPR036770">
    <property type="entry name" value="Ankyrin_rpt-contain_sf"/>
</dbReference>
<gene>
    <name evidence="5" type="ORF">CC86DRAFT_240039</name>
</gene>
<dbReference type="GO" id="GO:0005737">
    <property type="term" value="C:cytoplasm"/>
    <property type="evidence" value="ECO:0007669"/>
    <property type="project" value="TreeGrafter"/>
</dbReference>
<dbReference type="PROSITE" id="PS50297">
    <property type="entry name" value="ANK_REP_REGION"/>
    <property type="match status" value="2"/>
</dbReference>
<feature type="transmembrane region" description="Helical" evidence="4">
    <location>
        <begin position="232"/>
        <end position="253"/>
    </location>
</feature>
<dbReference type="PANTHER" id="PTHR24198:SF165">
    <property type="entry name" value="ANKYRIN REPEAT-CONTAINING PROTEIN-RELATED"/>
    <property type="match status" value="1"/>
</dbReference>